<dbReference type="InterPro" id="IPR012443">
    <property type="entry name" value="DUF1646"/>
</dbReference>
<dbReference type="EMBL" id="BQXY01000002">
    <property type="protein sequence ID" value="GKU25052.1"/>
    <property type="molecule type" value="Genomic_DNA"/>
</dbReference>
<sequence length="339" mass="37764">MEIALVLVLLIILILPLTMRKVEDNLEYFLFAMGILATIISKAMSIHFILEILENHFLYMITFAVLVGGLLFRYINRYVERAMNYSLKHVSLKVFIFTMIILIGLVSSVITAIIAALFLVEIIEMLPVNRENKIKINIIACFSIGLGSILTPIGEPLATIIATKLNLDFWYMLSNIGRYIIPTIIILGILGASYGIKNNEDLEETKPRIVNQTITDIVVKAVKIFIFIIALDMLGAGFRPLVDKYIIQLDSSILYWINMSSAVLDNATLAAAEISSKMTAKQINAITLGLLISGGMMIPGNIPNIISSGRLRIKSSEWMKFGVPLGLIIMVTFYVILFV</sequence>
<dbReference type="AlphaFoldDB" id="A0A9W6DAQ1"/>
<keyword evidence="3" id="KW-1185">Reference proteome</keyword>
<protein>
    <recommendedName>
        <fullName evidence="4">Cation transporter</fullName>
    </recommendedName>
</protein>
<gene>
    <name evidence="2" type="ORF">CFOLD11_18780</name>
</gene>
<dbReference type="RefSeq" id="WP_261852022.1">
    <property type="nucleotide sequence ID" value="NZ_BQXY01000002.1"/>
</dbReference>
<name>A0A9W6DAQ1_9CLOT</name>
<keyword evidence="1" id="KW-1133">Transmembrane helix</keyword>
<accession>A0A9W6DAQ1</accession>
<feature type="transmembrane region" description="Helical" evidence="1">
    <location>
        <begin position="217"/>
        <end position="238"/>
    </location>
</feature>
<comment type="caution">
    <text evidence="2">The sequence shown here is derived from an EMBL/GenBank/DDBJ whole genome shotgun (WGS) entry which is preliminary data.</text>
</comment>
<reference evidence="2" key="1">
    <citation type="journal article" date="2023" name="Int. J. Syst. Evol. Microbiol.">
        <title>&lt;i&gt;Clostridium folliculivorans&lt;/i&gt; sp. nov., isolated from soil samples of an organic paddy in Japan.</title>
        <authorList>
            <person name="Tazawa J."/>
            <person name="Kobayashi H."/>
            <person name="Tanizawa Y."/>
            <person name="Uchino A."/>
            <person name="Tanaka F."/>
            <person name="Urashima Y."/>
            <person name="Miura S."/>
            <person name="Sakamoto M."/>
            <person name="Ohkuma M."/>
            <person name="Tohno M."/>
        </authorList>
    </citation>
    <scope>NUCLEOTIDE SEQUENCE</scope>
    <source>
        <strain evidence="2">D1-1</strain>
    </source>
</reference>
<organism evidence="2 3">
    <name type="scientific">Clostridium folliculivorans</name>
    <dbReference type="NCBI Taxonomy" id="2886038"/>
    <lineage>
        <taxon>Bacteria</taxon>
        <taxon>Bacillati</taxon>
        <taxon>Bacillota</taxon>
        <taxon>Clostridia</taxon>
        <taxon>Eubacteriales</taxon>
        <taxon>Clostridiaceae</taxon>
        <taxon>Clostridium</taxon>
    </lineage>
</organism>
<evidence type="ECO:0000313" key="2">
    <source>
        <dbReference type="EMBL" id="GKU25052.1"/>
    </source>
</evidence>
<keyword evidence="1" id="KW-0812">Transmembrane</keyword>
<feature type="transmembrane region" description="Helical" evidence="1">
    <location>
        <begin position="318"/>
        <end position="338"/>
    </location>
</feature>
<dbReference type="PIRSF" id="PIRSF019205">
    <property type="entry name" value="DUF1646"/>
    <property type="match status" value="1"/>
</dbReference>
<evidence type="ECO:0000313" key="3">
    <source>
        <dbReference type="Proteomes" id="UP001057868"/>
    </source>
</evidence>
<dbReference type="Pfam" id="PF07854">
    <property type="entry name" value="DUF1646"/>
    <property type="match status" value="1"/>
</dbReference>
<feature type="transmembrane region" description="Helical" evidence="1">
    <location>
        <begin position="134"/>
        <end position="154"/>
    </location>
</feature>
<dbReference type="Proteomes" id="UP001057868">
    <property type="component" value="Unassembled WGS sequence"/>
</dbReference>
<feature type="transmembrane region" description="Helical" evidence="1">
    <location>
        <begin position="283"/>
        <end position="306"/>
    </location>
</feature>
<keyword evidence="1" id="KW-0472">Membrane</keyword>
<feature type="transmembrane region" description="Helical" evidence="1">
    <location>
        <begin position="176"/>
        <end position="196"/>
    </location>
</feature>
<feature type="transmembrane region" description="Helical" evidence="1">
    <location>
        <begin position="30"/>
        <end position="50"/>
    </location>
</feature>
<evidence type="ECO:0000256" key="1">
    <source>
        <dbReference type="SAM" id="Phobius"/>
    </source>
</evidence>
<feature type="transmembrane region" description="Helical" evidence="1">
    <location>
        <begin position="57"/>
        <end position="75"/>
    </location>
</feature>
<feature type="transmembrane region" description="Helical" evidence="1">
    <location>
        <begin position="95"/>
        <end position="122"/>
    </location>
</feature>
<proteinExistence type="predicted"/>
<evidence type="ECO:0008006" key="4">
    <source>
        <dbReference type="Google" id="ProtNLM"/>
    </source>
</evidence>